<dbReference type="AlphaFoldDB" id="A0A9P0NZ63"/>
<evidence type="ECO:0000313" key="2">
    <source>
        <dbReference type="Proteomes" id="UP001152888"/>
    </source>
</evidence>
<protein>
    <submittedName>
        <fullName evidence="1">Uncharacterized protein</fullName>
    </submittedName>
</protein>
<organism evidence="1 2">
    <name type="scientific">Acanthoscelides obtectus</name>
    <name type="common">Bean weevil</name>
    <name type="synonym">Bruchus obtectus</name>
    <dbReference type="NCBI Taxonomy" id="200917"/>
    <lineage>
        <taxon>Eukaryota</taxon>
        <taxon>Metazoa</taxon>
        <taxon>Ecdysozoa</taxon>
        <taxon>Arthropoda</taxon>
        <taxon>Hexapoda</taxon>
        <taxon>Insecta</taxon>
        <taxon>Pterygota</taxon>
        <taxon>Neoptera</taxon>
        <taxon>Endopterygota</taxon>
        <taxon>Coleoptera</taxon>
        <taxon>Polyphaga</taxon>
        <taxon>Cucujiformia</taxon>
        <taxon>Chrysomeloidea</taxon>
        <taxon>Chrysomelidae</taxon>
        <taxon>Bruchinae</taxon>
        <taxon>Bruchini</taxon>
        <taxon>Acanthoscelides</taxon>
    </lineage>
</organism>
<dbReference type="Proteomes" id="UP001152888">
    <property type="component" value="Unassembled WGS sequence"/>
</dbReference>
<accession>A0A9P0NZ63</accession>
<keyword evidence="2" id="KW-1185">Reference proteome</keyword>
<evidence type="ECO:0000313" key="1">
    <source>
        <dbReference type="EMBL" id="CAH1962413.1"/>
    </source>
</evidence>
<sequence>MYFYVMCIGVLNKYLNSSRLQNPTCPKMNQYNRVSVLLSYVEEWCWLIMLTFIYPDVLDKSQNSTSLKDSPKIKKMLRQMSKIKN</sequence>
<comment type="caution">
    <text evidence="1">The sequence shown here is derived from an EMBL/GenBank/DDBJ whole genome shotgun (WGS) entry which is preliminary data.</text>
</comment>
<name>A0A9P0NZ63_ACAOB</name>
<gene>
    <name evidence="1" type="ORF">ACAOBT_LOCUS4668</name>
</gene>
<proteinExistence type="predicted"/>
<dbReference type="EMBL" id="CAKOFQ010006701">
    <property type="protein sequence ID" value="CAH1962413.1"/>
    <property type="molecule type" value="Genomic_DNA"/>
</dbReference>
<reference evidence="1" key="1">
    <citation type="submission" date="2022-03" db="EMBL/GenBank/DDBJ databases">
        <authorList>
            <person name="Sayadi A."/>
        </authorList>
    </citation>
    <scope>NUCLEOTIDE SEQUENCE</scope>
</reference>